<dbReference type="InterPro" id="IPR009057">
    <property type="entry name" value="Homeodomain-like_sf"/>
</dbReference>
<sequence>MAKLTLGGLKAKLTPAKMTAAELLLEREYAPKGEKATYESIAGELGIGIRTLYEWRKEPAFVQYMAAISDTKLDSYRSLADAQLVRLIQGTSNNGMAAIKALELFYKINGKLVDKREVVTHEQSLADTLDVDKVKAEIERLRQSTL</sequence>
<evidence type="ECO:0000313" key="3">
    <source>
        <dbReference type="Proteomes" id="UP000234956"/>
    </source>
</evidence>
<dbReference type="EMBL" id="PDFK01000010">
    <property type="protein sequence ID" value="PKU49950.1"/>
    <property type="molecule type" value="Genomic_DNA"/>
</dbReference>
<proteinExistence type="predicted"/>
<reference evidence="2 3" key="1">
    <citation type="submission" date="2017-10" db="EMBL/GenBank/DDBJ databases">
        <title>Draft genome of Lysinibacillus fusiformis strain Juneja, a laboratory-derived pathogen of Drosophila melanogaster.</title>
        <authorList>
            <person name="Smith B.R."/>
            <person name="Unckless R.L."/>
        </authorList>
    </citation>
    <scope>NUCLEOTIDE SEQUENCE [LARGE SCALE GENOMIC DNA]</scope>
    <source>
        <strain evidence="2 3">Juneja</strain>
    </source>
</reference>
<comment type="caution">
    <text evidence="2">The sequence shown here is derived from an EMBL/GenBank/DDBJ whole genome shotgun (WGS) entry which is preliminary data.</text>
</comment>
<protein>
    <recommendedName>
        <fullName evidence="1">Homeodomain phBC6A51-type domain-containing protein</fullName>
    </recommendedName>
</protein>
<dbReference type="Proteomes" id="UP000234956">
    <property type="component" value="Unassembled WGS sequence"/>
</dbReference>
<dbReference type="AlphaFoldDB" id="A0A2I0UV61"/>
<name>A0A2I0UV61_9BACI</name>
<evidence type="ECO:0000259" key="1">
    <source>
        <dbReference type="Pfam" id="PF13022"/>
    </source>
</evidence>
<accession>A0A2I0UV61</accession>
<dbReference type="RefSeq" id="WP_101966992.1">
    <property type="nucleotide sequence ID" value="NZ_PDFK01000010.1"/>
</dbReference>
<feature type="domain" description="Homeodomain phBC6A51-type" evidence="1">
    <location>
        <begin position="10"/>
        <end position="120"/>
    </location>
</feature>
<gene>
    <name evidence="2" type="ORF">CRI88_20405</name>
</gene>
<dbReference type="InterPro" id="IPR024978">
    <property type="entry name" value="Homeodomain_phBC6A51-type"/>
</dbReference>
<evidence type="ECO:0000313" key="2">
    <source>
        <dbReference type="EMBL" id="PKU49950.1"/>
    </source>
</evidence>
<dbReference type="Pfam" id="PF13022">
    <property type="entry name" value="HTH_Tnp_1_2"/>
    <property type="match status" value="1"/>
</dbReference>
<dbReference type="Gene3D" id="1.10.10.60">
    <property type="entry name" value="Homeodomain-like"/>
    <property type="match status" value="1"/>
</dbReference>
<organism evidence="2 3">
    <name type="scientific">Lysinibacillus fusiformis</name>
    <dbReference type="NCBI Taxonomy" id="28031"/>
    <lineage>
        <taxon>Bacteria</taxon>
        <taxon>Bacillati</taxon>
        <taxon>Bacillota</taxon>
        <taxon>Bacilli</taxon>
        <taxon>Bacillales</taxon>
        <taxon>Bacillaceae</taxon>
        <taxon>Lysinibacillus</taxon>
    </lineage>
</organism>
<dbReference type="SUPFAM" id="SSF46689">
    <property type="entry name" value="Homeodomain-like"/>
    <property type="match status" value="1"/>
</dbReference>